<feature type="compositionally biased region" description="Basic and acidic residues" evidence="1">
    <location>
        <begin position="1"/>
        <end position="26"/>
    </location>
</feature>
<proteinExistence type="predicted"/>
<feature type="compositionally biased region" description="Basic and acidic residues" evidence="1">
    <location>
        <begin position="350"/>
        <end position="359"/>
    </location>
</feature>
<feature type="transmembrane region" description="Helical" evidence="2">
    <location>
        <begin position="170"/>
        <end position="186"/>
    </location>
</feature>
<feature type="transmembrane region" description="Helical" evidence="2">
    <location>
        <begin position="278"/>
        <end position="300"/>
    </location>
</feature>
<feature type="region of interest" description="Disordered" evidence="1">
    <location>
        <begin position="350"/>
        <end position="370"/>
    </location>
</feature>
<feature type="transmembrane region" description="Helical" evidence="2">
    <location>
        <begin position="192"/>
        <end position="212"/>
    </location>
</feature>
<feature type="transmembrane region" description="Helical" evidence="2">
    <location>
        <begin position="119"/>
        <end position="139"/>
    </location>
</feature>
<dbReference type="EMBL" id="JELY01003340">
    <property type="protein sequence ID" value="KYF49583.1"/>
    <property type="molecule type" value="Genomic_DNA"/>
</dbReference>
<reference evidence="3 4" key="1">
    <citation type="submission" date="2014-02" db="EMBL/GenBank/DDBJ databases">
        <title>The small core and large imbalanced accessory genome model reveals a collaborative survival strategy of Sorangium cellulosum strains in nature.</title>
        <authorList>
            <person name="Han K."/>
            <person name="Peng R."/>
            <person name="Blom J."/>
            <person name="Li Y.-Z."/>
        </authorList>
    </citation>
    <scope>NUCLEOTIDE SEQUENCE [LARGE SCALE GENOMIC DNA]</scope>
    <source>
        <strain evidence="3 4">So0157-25</strain>
    </source>
</reference>
<feature type="transmembrane region" description="Helical" evidence="2">
    <location>
        <begin position="312"/>
        <end position="336"/>
    </location>
</feature>
<feature type="transmembrane region" description="Helical" evidence="2">
    <location>
        <begin position="145"/>
        <end position="163"/>
    </location>
</feature>
<keyword evidence="2" id="KW-1133">Transmembrane helix</keyword>
<organism evidence="3 4">
    <name type="scientific">Sorangium cellulosum</name>
    <name type="common">Polyangium cellulosum</name>
    <dbReference type="NCBI Taxonomy" id="56"/>
    <lineage>
        <taxon>Bacteria</taxon>
        <taxon>Pseudomonadati</taxon>
        <taxon>Myxococcota</taxon>
        <taxon>Polyangia</taxon>
        <taxon>Polyangiales</taxon>
        <taxon>Polyangiaceae</taxon>
        <taxon>Sorangium</taxon>
    </lineage>
</organism>
<keyword evidence="2" id="KW-0812">Transmembrane</keyword>
<sequence length="370" mass="37771">MEKPYGEANRDRPPASRRAAVEREKAAPAAPEGAAAGDVPAIRPLEQAPAAASNDAAEASAAASNDAAPAERQPAPSPAITIEEPPPSARETVTKPLLASEALMEDLAPMRPAQDAARIWCAAVGVGFLFLGGLSLAGLRPDGVVAGPPAFVLGIVALFTALTSVSYRQRAVAMVVLGAIATVLGLESSGTAFGWGAARAVAAIALPAALVFRSRYRAYSGARWLLVAAFLVALPSFGQAVAQLALLEPHLGQLGAAMVILAVLSSLTGFMGSETTGAGTFLAVAVVLAFTVDLVVGRIAQLGAFSPGELVGVLSAGLAFAATSAITSFGLFQVLAWRLAADARRIDLHSRPNDKDGPDLRPPSSGEWLT</sequence>
<gene>
    <name evidence="3" type="ORF">BE08_41185</name>
</gene>
<feature type="compositionally biased region" description="Low complexity" evidence="1">
    <location>
        <begin position="48"/>
        <end position="71"/>
    </location>
</feature>
<evidence type="ECO:0000313" key="4">
    <source>
        <dbReference type="Proteomes" id="UP000075420"/>
    </source>
</evidence>
<protein>
    <submittedName>
        <fullName evidence="3">Uncharacterized protein</fullName>
    </submittedName>
</protein>
<feature type="region of interest" description="Disordered" evidence="1">
    <location>
        <begin position="1"/>
        <end position="92"/>
    </location>
</feature>
<accession>A0A150P2E5</accession>
<evidence type="ECO:0000256" key="2">
    <source>
        <dbReference type="SAM" id="Phobius"/>
    </source>
</evidence>
<dbReference type="AlphaFoldDB" id="A0A150P2E5"/>
<feature type="transmembrane region" description="Helical" evidence="2">
    <location>
        <begin position="251"/>
        <end position="271"/>
    </location>
</feature>
<feature type="compositionally biased region" description="Low complexity" evidence="1">
    <location>
        <begin position="27"/>
        <end position="41"/>
    </location>
</feature>
<evidence type="ECO:0000313" key="3">
    <source>
        <dbReference type="EMBL" id="KYF49583.1"/>
    </source>
</evidence>
<comment type="caution">
    <text evidence="3">The sequence shown here is derived from an EMBL/GenBank/DDBJ whole genome shotgun (WGS) entry which is preliminary data.</text>
</comment>
<feature type="transmembrane region" description="Helical" evidence="2">
    <location>
        <begin position="224"/>
        <end position="245"/>
    </location>
</feature>
<evidence type="ECO:0000256" key="1">
    <source>
        <dbReference type="SAM" id="MobiDB-lite"/>
    </source>
</evidence>
<dbReference type="Proteomes" id="UP000075420">
    <property type="component" value="Unassembled WGS sequence"/>
</dbReference>
<name>A0A150P2E5_SORCE</name>
<keyword evidence="2" id="KW-0472">Membrane</keyword>